<reference evidence="3 4" key="2">
    <citation type="journal article" date="2012" name="J. Bacteriol.">
        <title>Genome Sequence of Edwardsiella ictaluri 93-146, a Strain Associated with a Natural Channel Catfish Outbreak of Enteric Septicemia of Catfish.</title>
        <authorList>
            <person name="Williams M.L."/>
            <person name="Gillaspy A.F."/>
            <person name="Dyer D.W."/>
            <person name="Thune R.L."/>
            <person name="Waldbieser G.C."/>
            <person name="Schuster S.C."/>
            <person name="Gipson J."/>
            <person name="Zaitshik J."/>
            <person name="Landry C."/>
            <person name="Banes M.M."/>
            <person name="Lawrence M.L."/>
        </authorList>
    </citation>
    <scope>NUCLEOTIDE SEQUENCE [LARGE SCALE GENOMIC DNA]</scope>
    <source>
        <strain evidence="3 4">93-146</strain>
    </source>
</reference>
<dbReference type="InterPro" id="IPR010095">
    <property type="entry name" value="Cas12f1-like_TNB"/>
</dbReference>
<protein>
    <submittedName>
        <fullName evidence="3">Putative transposase DNA-binding domain protein</fullName>
    </submittedName>
</protein>
<dbReference type="KEGG" id="eic:NT01EI_2212"/>
<sequence>MILDLGWYELRRQIEYKQLWRGGQVLAINPAYTSQKCACCGHTAKENRQSQSHFECLECGYTENAAINGARNILAAGHAALAGGEMAALGRPMKQEPTATAQIMI</sequence>
<reference evidence="4" key="1">
    <citation type="submission" date="2009-03" db="EMBL/GenBank/DDBJ databases">
        <title>Complete genome sequence of Edwardsiella ictaluri 93-146.</title>
        <authorList>
            <person name="Williams M.L."/>
            <person name="Gillaspy A.F."/>
            <person name="Dyer D.W."/>
            <person name="Thune R.L."/>
            <person name="Waldbieser G.C."/>
            <person name="Schuster S.C."/>
            <person name="Gipson J."/>
            <person name="Zaitshik J."/>
            <person name="Landry C."/>
            <person name="Lawrence M.L."/>
        </authorList>
    </citation>
    <scope>NUCLEOTIDE SEQUENCE [LARGE SCALE GENOMIC DNA]</scope>
    <source>
        <strain evidence="4">93-146</strain>
    </source>
</reference>
<dbReference type="Proteomes" id="UP000001485">
    <property type="component" value="Chromosome"/>
</dbReference>
<dbReference type="AlphaFoldDB" id="C5BFV9"/>
<feature type="domain" description="Cas12f1-like TNB" evidence="2">
    <location>
        <begin position="7"/>
        <end position="73"/>
    </location>
</feature>
<accession>C5BFV9</accession>
<dbReference type="HOGENOM" id="CLU_032903_10_0_6"/>
<dbReference type="GO" id="GO:0003677">
    <property type="term" value="F:DNA binding"/>
    <property type="evidence" value="ECO:0007669"/>
    <property type="project" value="UniProtKB-KW"/>
</dbReference>
<dbReference type="Pfam" id="PF07282">
    <property type="entry name" value="Cas12f1-like_TNB"/>
    <property type="match status" value="1"/>
</dbReference>
<gene>
    <name evidence="3" type="ordered locus">NT01EI_2212</name>
</gene>
<dbReference type="PATRIC" id="fig|634503.3.peg.1969"/>
<dbReference type="EMBL" id="CP001600">
    <property type="protein sequence ID" value="ACR69386.1"/>
    <property type="molecule type" value="Genomic_DNA"/>
</dbReference>
<evidence type="ECO:0000259" key="2">
    <source>
        <dbReference type="Pfam" id="PF07282"/>
    </source>
</evidence>
<name>C5BFV9_EDWI9</name>
<evidence type="ECO:0000313" key="3">
    <source>
        <dbReference type="EMBL" id="ACR69386.1"/>
    </source>
</evidence>
<organism evidence="3 4">
    <name type="scientific">Edwardsiella ictaluri (strain 93-146)</name>
    <dbReference type="NCBI Taxonomy" id="634503"/>
    <lineage>
        <taxon>Bacteria</taxon>
        <taxon>Pseudomonadati</taxon>
        <taxon>Pseudomonadota</taxon>
        <taxon>Gammaproteobacteria</taxon>
        <taxon>Enterobacterales</taxon>
        <taxon>Hafniaceae</taxon>
        <taxon>Edwardsiella</taxon>
    </lineage>
</organism>
<evidence type="ECO:0000313" key="4">
    <source>
        <dbReference type="Proteomes" id="UP000001485"/>
    </source>
</evidence>
<evidence type="ECO:0000256" key="1">
    <source>
        <dbReference type="ARBA" id="ARBA00023125"/>
    </source>
</evidence>
<proteinExistence type="predicted"/>
<keyword evidence="1 3" id="KW-0238">DNA-binding</keyword>